<keyword evidence="5 8" id="KW-1133">Transmembrane helix</keyword>
<evidence type="ECO:0000256" key="5">
    <source>
        <dbReference type="ARBA" id="ARBA00022989"/>
    </source>
</evidence>
<comment type="similarity">
    <text evidence="7">Belongs to the glycosyltransferase 87 family.</text>
</comment>
<feature type="transmembrane region" description="Helical" evidence="8">
    <location>
        <begin position="26"/>
        <end position="48"/>
    </location>
</feature>
<dbReference type="Pfam" id="PF09594">
    <property type="entry name" value="GT87"/>
    <property type="match status" value="1"/>
</dbReference>
<proteinExistence type="inferred from homology"/>
<keyword evidence="4 8" id="KW-0812">Transmembrane</keyword>
<dbReference type="OrthoDB" id="419957at2"/>
<keyword evidence="2" id="KW-1003">Cell membrane</keyword>
<dbReference type="RefSeq" id="WP_144875472.1">
    <property type="nucleotide sequence ID" value="NZ_LR214221.1"/>
</dbReference>
<feature type="transmembrane region" description="Helical" evidence="8">
    <location>
        <begin position="313"/>
        <end position="329"/>
    </location>
</feature>
<protein>
    <recommendedName>
        <fullName evidence="11">DUF2029 domain-containing protein</fullName>
    </recommendedName>
</protein>
<reference evidence="9 10" key="1">
    <citation type="submission" date="2019-01" db="EMBL/GenBank/DDBJ databases">
        <authorList>
            <person name="Brito A."/>
        </authorList>
    </citation>
    <scope>NUCLEOTIDE SEQUENCE [LARGE SCALE GENOMIC DNA]</scope>
    <source>
        <strain evidence="9">1</strain>
    </source>
</reference>
<organism evidence="9 10">
    <name type="scientific">Hyella patelloides LEGE 07179</name>
    <dbReference type="NCBI Taxonomy" id="945734"/>
    <lineage>
        <taxon>Bacteria</taxon>
        <taxon>Bacillati</taxon>
        <taxon>Cyanobacteriota</taxon>
        <taxon>Cyanophyceae</taxon>
        <taxon>Pleurocapsales</taxon>
        <taxon>Hyellaceae</taxon>
        <taxon>Hyella</taxon>
    </lineage>
</organism>
<feature type="transmembrane region" description="Helical" evidence="8">
    <location>
        <begin position="357"/>
        <end position="375"/>
    </location>
</feature>
<keyword evidence="3" id="KW-0808">Transferase</keyword>
<evidence type="ECO:0000256" key="4">
    <source>
        <dbReference type="ARBA" id="ARBA00022692"/>
    </source>
</evidence>
<feature type="transmembrane region" description="Helical" evidence="8">
    <location>
        <begin position="107"/>
        <end position="128"/>
    </location>
</feature>
<evidence type="ECO:0000256" key="1">
    <source>
        <dbReference type="ARBA" id="ARBA00004651"/>
    </source>
</evidence>
<dbReference type="Proteomes" id="UP000320055">
    <property type="component" value="Unassembled WGS sequence"/>
</dbReference>
<evidence type="ECO:0000256" key="2">
    <source>
        <dbReference type="ARBA" id="ARBA00022475"/>
    </source>
</evidence>
<accession>A0A563VZ21</accession>
<evidence type="ECO:0000256" key="3">
    <source>
        <dbReference type="ARBA" id="ARBA00022679"/>
    </source>
</evidence>
<dbReference type="GO" id="GO:0005886">
    <property type="term" value="C:plasma membrane"/>
    <property type="evidence" value="ECO:0007669"/>
    <property type="project" value="UniProtKB-SubCell"/>
</dbReference>
<comment type="subcellular location">
    <subcellularLocation>
        <location evidence="1">Cell membrane</location>
        <topology evidence="1">Multi-pass membrane protein</topology>
    </subcellularLocation>
</comment>
<gene>
    <name evidence="9" type="ORF">H1P_4870003</name>
</gene>
<evidence type="ECO:0008006" key="11">
    <source>
        <dbReference type="Google" id="ProtNLM"/>
    </source>
</evidence>
<sequence>MNQPPSKSSTGILQLPLKLWIRWHELILRISITVMAAAAVSRIGYGIARLLFLKGPNPAVDLMQRYTEVQLWFSGGHVYSQLTNGGVYPPASHVILWPFLIYPSWTFVRYLWAITSLVGLVWLIYLLLRASKAYNLQEKTFITLIGLTTYATNINIGNGQLTIHILASLVAGLVLIKRHSSAPSRWKSSLLAGFLIAVALVKPTVTAPFFLIPMFVPRGWLVAVFAGIIYILFALIATAFQDSNIIDLHLDWLERGVSGTVVGSTAEPNMLVGYGDIHNLLNSIGLSEFNFEFSMLILLIFGIWLYFHRYVDLWLLIGITALISRFWAYHRVYDDLVIILPMVTLFRLAKQTTMDRTARTLSGIVLAIATCSILVPDRLRLLNPPWDLLFKGGQVTVWFLMLGFLVFQAFVQRNKIIGVADLSNVTQNNTVRSYKL</sequence>
<evidence type="ECO:0000256" key="6">
    <source>
        <dbReference type="ARBA" id="ARBA00023136"/>
    </source>
</evidence>
<keyword evidence="6 8" id="KW-0472">Membrane</keyword>
<dbReference type="AlphaFoldDB" id="A0A563VZ21"/>
<evidence type="ECO:0000313" key="9">
    <source>
        <dbReference type="EMBL" id="VEP16712.1"/>
    </source>
</evidence>
<evidence type="ECO:0000313" key="10">
    <source>
        <dbReference type="Proteomes" id="UP000320055"/>
    </source>
</evidence>
<feature type="transmembrane region" description="Helical" evidence="8">
    <location>
        <begin position="395"/>
        <end position="411"/>
    </location>
</feature>
<dbReference type="InterPro" id="IPR018584">
    <property type="entry name" value="GT87"/>
</dbReference>
<name>A0A563VZ21_9CYAN</name>
<feature type="transmembrane region" description="Helical" evidence="8">
    <location>
        <begin position="220"/>
        <end position="240"/>
    </location>
</feature>
<feature type="transmembrane region" description="Helical" evidence="8">
    <location>
        <begin position="190"/>
        <end position="214"/>
    </location>
</feature>
<keyword evidence="10" id="KW-1185">Reference proteome</keyword>
<feature type="transmembrane region" description="Helical" evidence="8">
    <location>
        <begin position="289"/>
        <end position="307"/>
    </location>
</feature>
<dbReference type="GO" id="GO:0016758">
    <property type="term" value="F:hexosyltransferase activity"/>
    <property type="evidence" value="ECO:0007669"/>
    <property type="project" value="InterPro"/>
</dbReference>
<evidence type="ECO:0000256" key="7">
    <source>
        <dbReference type="ARBA" id="ARBA00024033"/>
    </source>
</evidence>
<evidence type="ECO:0000256" key="8">
    <source>
        <dbReference type="SAM" id="Phobius"/>
    </source>
</evidence>
<feature type="transmembrane region" description="Helical" evidence="8">
    <location>
        <begin position="140"/>
        <end position="156"/>
    </location>
</feature>
<dbReference type="EMBL" id="CAACVJ010000431">
    <property type="protein sequence ID" value="VEP16712.1"/>
    <property type="molecule type" value="Genomic_DNA"/>
</dbReference>